<organism evidence="2 3">
    <name type="scientific">Caenorhabditis elegans</name>
    <dbReference type="NCBI Taxonomy" id="6239"/>
    <lineage>
        <taxon>Eukaryota</taxon>
        <taxon>Metazoa</taxon>
        <taxon>Ecdysozoa</taxon>
        <taxon>Nematoda</taxon>
        <taxon>Chromadorea</taxon>
        <taxon>Rhabditida</taxon>
        <taxon>Rhabditina</taxon>
        <taxon>Rhabditomorpha</taxon>
        <taxon>Rhabditoidea</taxon>
        <taxon>Rhabditidae</taxon>
        <taxon>Peloderinae</taxon>
        <taxon>Caenorhabditis</taxon>
    </lineage>
</organism>
<dbReference type="AlphaFoldDB" id="D7SFN1"/>
<accession>D7SFN1</accession>
<feature type="region of interest" description="Disordered" evidence="1">
    <location>
        <begin position="1"/>
        <end position="25"/>
    </location>
</feature>
<dbReference type="WormBase" id="C12D8.21b">
    <property type="protein sequence ID" value="CE45049"/>
    <property type="gene ID" value="WBGene00195157"/>
</dbReference>
<reference evidence="2 3" key="1">
    <citation type="journal article" date="1998" name="Science">
        <title>Genome sequence of the nematode C. elegans: a platform for investigating biology.</title>
        <authorList>
            <consortium name="The C. elegans sequencing consortium"/>
            <person name="Sulson J.E."/>
            <person name="Waterston R."/>
        </authorList>
    </citation>
    <scope>NUCLEOTIDE SEQUENCE [LARGE SCALE GENOMIC DNA]</scope>
    <source>
        <strain evidence="2 3">Bristol N2</strain>
    </source>
</reference>
<dbReference type="ExpressionAtlas" id="D7SFN1">
    <property type="expression patterns" value="baseline"/>
</dbReference>
<dbReference type="CTD" id="13214696"/>
<dbReference type="RefSeq" id="NP_001256200.1">
    <property type="nucleotide sequence ID" value="NM_001269271.1"/>
</dbReference>
<dbReference type="Bgee" id="WBGene00195157">
    <property type="expression patterns" value="Expressed in pharyngeal muscle cell (C elegans) and 3 other cell types or tissues"/>
</dbReference>
<dbReference type="AGR" id="WB:WBGene00195157"/>
<name>D7SFN1_CAEEL</name>
<evidence type="ECO:0000313" key="3">
    <source>
        <dbReference type="Proteomes" id="UP000001940"/>
    </source>
</evidence>
<evidence type="ECO:0000313" key="4">
    <source>
        <dbReference type="WormBase" id="C12D8.21b"/>
    </source>
</evidence>
<protein>
    <submittedName>
        <fullName evidence="2">Polyprotein</fullName>
    </submittedName>
</protein>
<evidence type="ECO:0000256" key="1">
    <source>
        <dbReference type="SAM" id="MobiDB-lite"/>
    </source>
</evidence>
<dbReference type="Proteomes" id="UP000001940">
    <property type="component" value="Chromosome V"/>
</dbReference>
<dbReference type="GeneID" id="13214696"/>
<evidence type="ECO:0000313" key="2">
    <source>
        <dbReference type="EMBL" id="CBM41190.1"/>
    </source>
</evidence>
<gene>
    <name evidence="2 4" type="ORF">C12D8.21</name>
    <name evidence="2" type="ORF">CELE_C12D8.21</name>
</gene>
<dbReference type="HOGENOM" id="CLU_2560378_0_0_1"/>
<keyword evidence="3" id="KW-1185">Reference proteome</keyword>
<sequence length="25" mass="2835">MGMNLEPKQQRIPKKDAPTVQPKSI</sequence>
<dbReference type="EMBL" id="BX284605">
    <property type="protein sequence ID" value="CBM41190.1"/>
    <property type="molecule type" value="Genomic_DNA"/>
</dbReference>
<proteinExistence type="predicted"/>